<proteinExistence type="predicted"/>
<keyword evidence="1" id="KW-0732">Signal</keyword>
<feature type="chain" id="PRO_5045061222" description="Secreted protein" evidence="1">
    <location>
        <begin position="24"/>
        <end position="79"/>
    </location>
</feature>
<sequence length="79" mass="8049">MKSVFLAMVLLLAITGCGTVAPAEPLPVSDTVEIIRFGDAFLDVATACDGHGHRIYQTASSTEAPVVIDDASCPGGSNG</sequence>
<evidence type="ECO:0008006" key="4">
    <source>
        <dbReference type="Google" id="ProtNLM"/>
    </source>
</evidence>
<dbReference type="RefSeq" id="WP_344747735.1">
    <property type="nucleotide sequence ID" value="NZ_BAAAWW010000136.1"/>
</dbReference>
<gene>
    <name evidence="2" type="ORF">ACFFRH_37910</name>
</gene>
<comment type="caution">
    <text evidence="2">The sequence shown here is derived from an EMBL/GenBank/DDBJ whole genome shotgun (WGS) entry which is preliminary data.</text>
</comment>
<dbReference type="Proteomes" id="UP001589610">
    <property type="component" value="Unassembled WGS sequence"/>
</dbReference>
<evidence type="ECO:0000313" key="3">
    <source>
        <dbReference type="Proteomes" id="UP001589610"/>
    </source>
</evidence>
<evidence type="ECO:0000313" key="2">
    <source>
        <dbReference type="EMBL" id="MFB9681288.1"/>
    </source>
</evidence>
<keyword evidence="3" id="KW-1185">Reference proteome</keyword>
<reference evidence="2 3" key="1">
    <citation type="submission" date="2024-09" db="EMBL/GenBank/DDBJ databases">
        <authorList>
            <person name="Sun Q."/>
            <person name="Mori K."/>
        </authorList>
    </citation>
    <scope>NUCLEOTIDE SEQUENCE [LARGE SCALE GENOMIC DNA]</scope>
    <source>
        <strain evidence="2 3">JCM 3028</strain>
    </source>
</reference>
<accession>A0ABV5TUN3</accession>
<feature type="signal peptide" evidence="1">
    <location>
        <begin position="1"/>
        <end position="23"/>
    </location>
</feature>
<dbReference type="PROSITE" id="PS51257">
    <property type="entry name" value="PROKAR_LIPOPROTEIN"/>
    <property type="match status" value="1"/>
</dbReference>
<evidence type="ECO:0000256" key="1">
    <source>
        <dbReference type="SAM" id="SignalP"/>
    </source>
</evidence>
<name>A0ABV5TUN3_9ACTN</name>
<protein>
    <recommendedName>
        <fullName evidence="4">Secreted protein</fullName>
    </recommendedName>
</protein>
<dbReference type="EMBL" id="JBHMBS010000031">
    <property type="protein sequence ID" value="MFB9681288.1"/>
    <property type="molecule type" value="Genomic_DNA"/>
</dbReference>
<organism evidence="2 3">
    <name type="scientific">Streptosporangium vulgare</name>
    <dbReference type="NCBI Taxonomy" id="46190"/>
    <lineage>
        <taxon>Bacteria</taxon>
        <taxon>Bacillati</taxon>
        <taxon>Actinomycetota</taxon>
        <taxon>Actinomycetes</taxon>
        <taxon>Streptosporangiales</taxon>
        <taxon>Streptosporangiaceae</taxon>
        <taxon>Streptosporangium</taxon>
    </lineage>
</organism>